<name>A0ACC1HCD6_9FUNG</name>
<dbReference type="EMBL" id="JAMZIH010006699">
    <property type="protein sequence ID" value="KAJ1673665.1"/>
    <property type="molecule type" value="Genomic_DNA"/>
</dbReference>
<organism evidence="1 2">
    <name type="scientific">Spiromyces aspiralis</name>
    <dbReference type="NCBI Taxonomy" id="68401"/>
    <lineage>
        <taxon>Eukaryota</taxon>
        <taxon>Fungi</taxon>
        <taxon>Fungi incertae sedis</taxon>
        <taxon>Zoopagomycota</taxon>
        <taxon>Kickxellomycotina</taxon>
        <taxon>Kickxellomycetes</taxon>
        <taxon>Kickxellales</taxon>
        <taxon>Kickxellaceae</taxon>
        <taxon>Spiromyces</taxon>
    </lineage>
</organism>
<dbReference type="Proteomes" id="UP001145114">
    <property type="component" value="Unassembled WGS sequence"/>
</dbReference>
<gene>
    <name evidence="1" type="ORF">EV182_004796</name>
</gene>
<evidence type="ECO:0000313" key="1">
    <source>
        <dbReference type="EMBL" id="KAJ1673665.1"/>
    </source>
</evidence>
<keyword evidence="2" id="KW-1185">Reference proteome</keyword>
<sequence length="591" mass="62030">MAISVDCLETLRKISELDVVKALWPNEVHYMAQALPSNNVLQAVTGDPTIADDGASSSSSSNSSNSDYKGNLEDIHRVTGVADIRSRFNLTGRGVKIGIIDSGVDYRHPYLGACWKTPGCPFQYGWDFVGDNYSITTGSPPVPDDDPLDTCFGHGTNVAGILAANGSMFTGVAPGVTLGIYRTVSCADGQTTTDILIQAMERAARDGMDIVNMSFGTPSSWPENALTIAASNLIKRGTMVLAAVGNSGQEGMHTIFSPASGAGVIGTGSFEAPTISFLAIGARTASGDDLVLPVSLSASSAAFIFKNPIPIVSVAAVDPTMLGCMPYNGDFAAGKVVFVFRGDCTMAEKALYAQNAGAVGILISNNEASSMTPIVNNTIKIPVGGMDLNDGLKLAQELEAGSVDLVSGERAVTYPNPSSGSASFFTSFGPGPELTGNPSVLAPGSQIISTAPINLGSFSTKYGTSIAVPYMAGIMSLMLEGRRSVWPAHNRNRNLSVDDLQAIVKEHSTPARDPTTGMLVSVFCQGSGRSNVTEVFNTQVVAHPPELRFNYTLVSTSQSATINLRNILDNEGVFYIVSDEPAESISPFYPN</sequence>
<evidence type="ECO:0000313" key="2">
    <source>
        <dbReference type="Proteomes" id="UP001145114"/>
    </source>
</evidence>
<reference evidence="1" key="1">
    <citation type="submission" date="2022-06" db="EMBL/GenBank/DDBJ databases">
        <title>Phylogenomic reconstructions and comparative analyses of Kickxellomycotina fungi.</title>
        <authorList>
            <person name="Reynolds N.K."/>
            <person name="Stajich J.E."/>
            <person name="Barry K."/>
            <person name="Grigoriev I.V."/>
            <person name="Crous P."/>
            <person name="Smith M.E."/>
        </authorList>
    </citation>
    <scope>NUCLEOTIDE SEQUENCE</scope>
    <source>
        <strain evidence="1">RSA 2271</strain>
    </source>
</reference>
<feature type="non-terminal residue" evidence="1">
    <location>
        <position position="591"/>
    </location>
</feature>
<comment type="caution">
    <text evidence="1">The sequence shown here is derived from an EMBL/GenBank/DDBJ whole genome shotgun (WGS) entry which is preliminary data.</text>
</comment>
<accession>A0ACC1HCD6</accession>
<proteinExistence type="predicted"/>
<protein>
    <submittedName>
        <fullName evidence="1">Uncharacterized protein</fullName>
    </submittedName>
</protein>